<dbReference type="Proteomes" id="UP001163321">
    <property type="component" value="Chromosome 9"/>
</dbReference>
<gene>
    <name evidence="1" type="ORF">PsorP6_014185</name>
</gene>
<name>A0ACC0VH37_9STRA</name>
<evidence type="ECO:0000313" key="2">
    <source>
        <dbReference type="Proteomes" id="UP001163321"/>
    </source>
</evidence>
<protein>
    <submittedName>
        <fullName evidence="1">Uncharacterized protein</fullName>
    </submittedName>
</protein>
<accession>A0ACC0VH37</accession>
<comment type="caution">
    <text evidence="1">The sequence shown here is derived from an EMBL/GenBank/DDBJ whole genome shotgun (WGS) entry which is preliminary data.</text>
</comment>
<dbReference type="EMBL" id="CM047588">
    <property type="protein sequence ID" value="KAI9905224.1"/>
    <property type="molecule type" value="Genomic_DNA"/>
</dbReference>
<sequence>MDITADDTPSSPSPDSPASLPTTTQPIQPIPPATESPIPTPSPNPRPSPQPEPALSRRIILGSVEETAPSWQLVQHSQYGVINRDGPKFLEPDNLQSCDLRFDDADPNSLVYSIPVMPNMYDILREEGYDSSLPPDVDLLPAVHDQDNDMTTPVSGFSADSPLLPYEEQARRLKAVRKVPIKAEQVTIQELQAIIDEFLRTELVHYQSQEDVLAAIQVQPAYFRRLFTLPDDFQQRLFKAHAVYRTICAEPLHDGESVAVQDRLSTRFKLDPADWTTIFSQLFPAEDRQQAALHSAISDLFLMIFAPGIYFDPIKVQALLPDFLPPKRVRLSPFLTWSDVNLLCLTKSDVVRIFTSDTRTPLHVIAALTHLATIDLPEAIATGPSRLVRPQL</sequence>
<evidence type="ECO:0000313" key="1">
    <source>
        <dbReference type="EMBL" id="KAI9905224.1"/>
    </source>
</evidence>
<keyword evidence="2" id="KW-1185">Reference proteome</keyword>
<reference evidence="1 2" key="1">
    <citation type="journal article" date="2022" name="bioRxiv">
        <title>The genome of the oomycete Peronosclerospora sorghi, a cosmopolitan pathogen of maize and sorghum, is inflated with dispersed pseudogenes.</title>
        <authorList>
            <person name="Fletcher K."/>
            <person name="Martin F."/>
            <person name="Isakeit T."/>
            <person name="Cavanaugh K."/>
            <person name="Magill C."/>
            <person name="Michelmore R."/>
        </authorList>
    </citation>
    <scope>NUCLEOTIDE SEQUENCE [LARGE SCALE GENOMIC DNA]</scope>
    <source>
        <strain evidence="1">P6</strain>
    </source>
</reference>
<organism evidence="1 2">
    <name type="scientific">Peronosclerospora sorghi</name>
    <dbReference type="NCBI Taxonomy" id="230839"/>
    <lineage>
        <taxon>Eukaryota</taxon>
        <taxon>Sar</taxon>
        <taxon>Stramenopiles</taxon>
        <taxon>Oomycota</taxon>
        <taxon>Peronosporomycetes</taxon>
        <taxon>Peronosporales</taxon>
        <taxon>Peronosporaceae</taxon>
        <taxon>Peronosclerospora</taxon>
    </lineage>
</organism>
<proteinExistence type="predicted"/>